<proteinExistence type="predicted"/>
<dbReference type="AlphaFoldDB" id="A0A085MAD7"/>
<feature type="compositionally biased region" description="Polar residues" evidence="1">
    <location>
        <begin position="185"/>
        <end position="205"/>
    </location>
</feature>
<evidence type="ECO:0008006" key="4">
    <source>
        <dbReference type="Google" id="ProtNLM"/>
    </source>
</evidence>
<evidence type="ECO:0000313" key="2">
    <source>
        <dbReference type="EMBL" id="KFD54183.1"/>
    </source>
</evidence>
<evidence type="ECO:0000256" key="1">
    <source>
        <dbReference type="SAM" id="MobiDB-lite"/>
    </source>
</evidence>
<gene>
    <name evidence="2" type="ORF">M513_04960</name>
</gene>
<sequence>MTAHCMKAYKLYARMFPRTKAISYIKTKLRSKHNFKRNHNFKSPFSRGAFCERENILSFRRSMSKNAPAQGLCTQLKFRVLDESDKGNYRLAIYVEDLEAPEIKVHLWEQQIYVEATRKEDSKLNPPRPLQTLSVNLPLPFNVHPDCVTASFLPDLKAILIEAPKTSNLASMTTEMPTLDKSMGSGASTPGSDFGSRQSEPTSHPFSKTLHEFVIQNYSLPLQDFMVKVKDVIDYYVRGAESPAESKKSSGNADQLKRNVDEALKERKGSSPDQLEGIVPLENQVASARVVTQSASAPSWYLPQKPDVPIRPENIVTTGQRPEGSKEQQSVTMQLPGTGTLTQQENATERTSSPINKPTDK</sequence>
<reference evidence="2 3" key="1">
    <citation type="journal article" date="2014" name="Nat. Genet.">
        <title>Genome and transcriptome of the porcine whipworm Trichuris suis.</title>
        <authorList>
            <person name="Jex A.R."/>
            <person name="Nejsum P."/>
            <person name="Schwarz E.M."/>
            <person name="Hu L."/>
            <person name="Young N.D."/>
            <person name="Hall R.S."/>
            <person name="Korhonen P.K."/>
            <person name="Liao S."/>
            <person name="Thamsborg S."/>
            <person name="Xia J."/>
            <person name="Xu P."/>
            <person name="Wang S."/>
            <person name="Scheerlinck J.P."/>
            <person name="Hofmann A."/>
            <person name="Sternberg P.W."/>
            <person name="Wang J."/>
            <person name="Gasser R.B."/>
        </authorList>
    </citation>
    <scope>NUCLEOTIDE SEQUENCE [LARGE SCALE GENOMIC DNA]</scope>
    <source>
        <strain evidence="2">DCEP-RM93M</strain>
    </source>
</reference>
<feature type="region of interest" description="Disordered" evidence="1">
    <location>
        <begin position="177"/>
        <end position="205"/>
    </location>
</feature>
<organism evidence="2 3">
    <name type="scientific">Trichuris suis</name>
    <name type="common">pig whipworm</name>
    <dbReference type="NCBI Taxonomy" id="68888"/>
    <lineage>
        <taxon>Eukaryota</taxon>
        <taxon>Metazoa</taxon>
        <taxon>Ecdysozoa</taxon>
        <taxon>Nematoda</taxon>
        <taxon>Enoplea</taxon>
        <taxon>Dorylaimia</taxon>
        <taxon>Trichinellida</taxon>
        <taxon>Trichuridae</taxon>
        <taxon>Trichuris</taxon>
    </lineage>
</organism>
<accession>A0A085MAD7</accession>
<dbReference type="CDD" id="cd00298">
    <property type="entry name" value="ACD_sHsps_p23-like"/>
    <property type="match status" value="1"/>
</dbReference>
<dbReference type="Proteomes" id="UP000030764">
    <property type="component" value="Unassembled WGS sequence"/>
</dbReference>
<feature type="region of interest" description="Disordered" evidence="1">
    <location>
        <begin position="294"/>
        <end position="361"/>
    </location>
</feature>
<evidence type="ECO:0000313" key="3">
    <source>
        <dbReference type="Proteomes" id="UP000030764"/>
    </source>
</evidence>
<name>A0A085MAD7_9BILA</name>
<keyword evidence="3" id="KW-1185">Reference proteome</keyword>
<protein>
    <recommendedName>
        <fullName evidence="4">SHSP domain-containing protein</fullName>
    </recommendedName>
</protein>
<feature type="compositionally biased region" description="Polar residues" evidence="1">
    <location>
        <begin position="327"/>
        <end position="361"/>
    </location>
</feature>
<dbReference type="EMBL" id="KL363210">
    <property type="protein sequence ID" value="KFD54183.1"/>
    <property type="molecule type" value="Genomic_DNA"/>
</dbReference>